<comment type="caution">
    <text evidence="1">The sequence shown here is derived from an EMBL/GenBank/DDBJ whole genome shotgun (WGS) entry which is preliminary data.</text>
</comment>
<name>A0A8B2NS51_9HYPH</name>
<organism evidence="1 2">
    <name type="scientific">Acuticoccus sediminis</name>
    <dbReference type="NCBI Taxonomy" id="2184697"/>
    <lineage>
        <taxon>Bacteria</taxon>
        <taxon>Pseudomonadati</taxon>
        <taxon>Pseudomonadota</taxon>
        <taxon>Alphaproteobacteria</taxon>
        <taxon>Hyphomicrobiales</taxon>
        <taxon>Amorphaceae</taxon>
        <taxon>Acuticoccus</taxon>
    </lineage>
</organism>
<dbReference type="Gene3D" id="1.10.260.40">
    <property type="entry name" value="lambda repressor-like DNA-binding domains"/>
    <property type="match status" value="1"/>
</dbReference>
<dbReference type="GO" id="GO:0003677">
    <property type="term" value="F:DNA binding"/>
    <property type="evidence" value="ECO:0007669"/>
    <property type="project" value="InterPro"/>
</dbReference>
<reference evidence="1 2" key="1">
    <citation type="submission" date="2018-05" db="EMBL/GenBank/DDBJ databases">
        <title>Acuticoccus sediminis sp. nov., isolated from deep-sea sediment of Indian Ocean.</title>
        <authorList>
            <person name="Liu X."/>
            <person name="Lai Q."/>
            <person name="Du Y."/>
            <person name="Sun F."/>
            <person name="Zhang X."/>
            <person name="Wang S."/>
            <person name="Shao Z."/>
        </authorList>
    </citation>
    <scope>NUCLEOTIDE SEQUENCE [LARGE SCALE GENOMIC DNA]</scope>
    <source>
        <strain evidence="1 2">PTG4-2</strain>
    </source>
</reference>
<dbReference type="CDD" id="cd00093">
    <property type="entry name" value="HTH_XRE"/>
    <property type="match status" value="1"/>
</dbReference>
<dbReference type="Proteomes" id="UP000249590">
    <property type="component" value="Unassembled WGS sequence"/>
</dbReference>
<evidence type="ECO:0000313" key="1">
    <source>
        <dbReference type="EMBL" id="RAI00193.1"/>
    </source>
</evidence>
<protein>
    <submittedName>
        <fullName evidence="1">Transcriptional regulator</fullName>
    </submittedName>
</protein>
<dbReference type="RefSeq" id="WP_111348848.1">
    <property type="nucleotide sequence ID" value="NZ_JAIWKD010000007.1"/>
</dbReference>
<dbReference type="EMBL" id="QHHQ01000004">
    <property type="protein sequence ID" value="RAI00193.1"/>
    <property type="molecule type" value="Genomic_DNA"/>
</dbReference>
<accession>A0A8B2NS51</accession>
<dbReference type="OrthoDB" id="8895516at2"/>
<proteinExistence type="predicted"/>
<keyword evidence="2" id="KW-1185">Reference proteome</keyword>
<dbReference type="InterPro" id="IPR010982">
    <property type="entry name" value="Lambda_DNA-bd_dom_sf"/>
</dbReference>
<sequence length="286" mass="32302">MLIAQRRAVVKSFRERLQVVMDRSALTPSAYARTVGIDRSTLAQLLAPANERLPRAETLAAIATLAGVSVDWLLGLTSQERPGAEVIEPVSVEGGAHSPIDDRFLRWYAEAETAGYRIRSVPRSFPDFLKSAEVMRYEYAQWPEIDEAATVRWAMERRAQMRQSALSQESCVPLQALEAFARGTGQWQDLPAEIRRQQLGEMSEICRELYPSLTFHLYDLKQTYSAPFTVFSPQRAMIYIGALFFMFTATEHVRALNRRFDDLIRAAVVQPNDVCDVIAGLADEVR</sequence>
<evidence type="ECO:0000313" key="2">
    <source>
        <dbReference type="Proteomes" id="UP000249590"/>
    </source>
</evidence>
<gene>
    <name evidence="1" type="ORF">DLJ53_21015</name>
</gene>
<dbReference type="InterPro" id="IPR001387">
    <property type="entry name" value="Cro/C1-type_HTH"/>
</dbReference>
<dbReference type="AlphaFoldDB" id="A0A8B2NS51"/>
<dbReference type="SUPFAM" id="SSF47413">
    <property type="entry name" value="lambda repressor-like DNA-binding domains"/>
    <property type="match status" value="1"/>
</dbReference>